<accession>A6VTG1</accession>
<evidence type="ECO:0000313" key="3">
    <source>
        <dbReference type="EMBL" id="ABR69740.1"/>
    </source>
</evidence>
<dbReference type="PANTHER" id="PTHR33393:SF11">
    <property type="entry name" value="POLYGLUTAMINE SYNTHESIS ACCESSORY PROTEIN RV0574C-RELATED"/>
    <property type="match status" value="1"/>
</dbReference>
<dbReference type="PANTHER" id="PTHR33393">
    <property type="entry name" value="POLYGLUTAMINE SYNTHESIS ACCESSORY PROTEIN RV0574C-RELATED"/>
    <property type="match status" value="1"/>
</dbReference>
<dbReference type="SMART" id="SM00854">
    <property type="entry name" value="PGA_cap"/>
    <property type="match status" value="1"/>
</dbReference>
<evidence type="ECO:0000259" key="2">
    <source>
        <dbReference type="SMART" id="SM00854"/>
    </source>
</evidence>
<name>A6VTG1_MARMS</name>
<dbReference type="KEGG" id="mmw:Mmwyl1_0806"/>
<sequence>MIFVGDVAIAPGDKFNFNELPPVFSEKKTCINLEGAISTQDALPNYGVINTYSFIDSFENFNLAPAFLANNHILDIDDGIDSTLKELSKLNLSGFGVESKSTNLVQTESDEFILLGYGWSVIGCQKPIKNKSGVAQLDRAKILDDVTDALRNNPDKKVIAIFHWNYEFELYPQPGHRKLAHELIDMGCTAVIGHHPHIVGPIELYKGKVIAYSLGNWAFSYGKFFDSKLKFPASSFSQIALELCGTSARIHWFKFAPPFDVDFVKTEEITNSNCSLLAEFSDMNDDEYLLWFRKNRKKKFLLPTYLTADNSFENKLKNRWVSIRQILIDYAVKLNIKSLGRNG</sequence>
<dbReference type="InterPro" id="IPR052169">
    <property type="entry name" value="CW_Biosynth-Accessory"/>
</dbReference>
<dbReference type="STRING" id="400668.Mmwyl1_0806"/>
<dbReference type="Gene3D" id="3.60.21.10">
    <property type="match status" value="1"/>
</dbReference>
<proteinExistence type="inferred from homology"/>
<gene>
    <name evidence="3" type="ordered locus">Mmwyl1_0806</name>
</gene>
<dbReference type="SUPFAM" id="SSF56300">
    <property type="entry name" value="Metallo-dependent phosphatases"/>
    <property type="match status" value="1"/>
</dbReference>
<dbReference type="InterPro" id="IPR019079">
    <property type="entry name" value="Capsule_synth_CapA"/>
</dbReference>
<dbReference type="Pfam" id="PF09587">
    <property type="entry name" value="PGA_cap"/>
    <property type="match status" value="1"/>
</dbReference>
<protein>
    <recommendedName>
        <fullName evidence="2">Capsule synthesis protein CapA domain-containing protein</fullName>
    </recommendedName>
</protein>
<dbReference type="OrthoDB" id="9810718at2"/>
<dbReference type="InterPro" id="IPR029052">
    <property type="entry name" value="Metallo-depent_PP-like"/>
</dbReference>
<feature type="domain" description="Capsule synthesis protein CapA" evidence="2">
    <location>
        <begin position="1"/>
        <end position="221"/>
    </location>
</feature>
<organism evidence="3">
    <name type="scientific">Marinomonas sp. (strain MWYL1)</name>
    <dbReference type="NCBI Taxonomy" id="400668"/>
    <lineage>
        <taxon>Bacteria</taxon>
        <taxon>Pseudomonadati</taxon>
        <taxon>Pseudomonadota</taxon>
        <taxon>Gammaproteobacteria</taxon>
        <taxon>Oceanospirillales</taxon>
        <taxon>Oceanospirillaceae</taxon>
        <taxon>Marinomonas</taxon>
    </lineage>
</organism>
<evidence type="ECO:0000256" key="1">
    <source>
        <dbReference type="ARBA" id="ARBA00005662"/>
    </source>
</evidence>
<dbReference type="HOGENOM" id="CLU_800896_0_0_6"/>
<dbReference type="eggNOG" id="COG2843">
    <property type="taxonomic scope" value="Bacteria"/>
</dbReference>
<dbReference type="EMBL" id="CP000749">
    <property type="protein sequence ID" value="ABR69740.1"/>
    <property type="molecule type" value="Genomic_DNA"/>
</dbReference>
<reference evidence="3" key="1">
    <citation type="submission" date="2007-06" db="EMBL/GenBank/DDBJ databases">
        <title>Complete sequence of Marinomonas sp. MWYL1.</title>
        <authorList>
            <consortium name="US DOE Joint Genome Institute"/>
            <person name="Copeland A."/>
            <person name="Lucas S."/>
            <person name="Lapidus A."/>
            <person name="Barry K."/>
            <person name="Glavina del Rio T."/>
            <person name="Dalin E."/>
            <person name="Tice H."/>
            <person name="Pitluck S."/>
            <person name="Kiss H."/>
            <person name="Brettin T."/>
            <person name="Bruce D."/>
            <person name="Detter J.C."/>
            <person name="Han C."/>
            <person name="Schmutz J."/>
            <person name="Larimer F."/>
            <person name="Land M."/>
            <person name="Hauser L."/>
            <person name="Kyrpides N."/>
            <person name="Kim E."/>
            <person name="Johnston A.W.B."/>
            <person name="Todd J.D."/>
            <person name="Rogers R."/>
            <person name="Wexler M."/>
            <person name="Bond P.L."/>
            <person name="Li Y."/>
            <person name="Richardson P."/>
        </authorList>
    </citation>
    <scope>NUCLEOTIDE SEQUENCE [LARGE SCALE GENOMIC DNA]</scope>
    <source>
        <strain evidence="3">MWYL1</strain>
    </source>
</reference>
<dbReference type="AlphaFoldDB" id="A6VTG1"/>
<comment type="similarity">
    <text evidence="1">Belongs to the CapA family.</text>
</comment>